<protein>
    <submittedName>
        <fullName evidence="2">Uncharacterized protein</fullName>
    </submittedName>
</protein>
<evidence type="ECO:0000256" key="1">
    <source>
        <dbReference type="SAM" id="Phobius"/>
    </source>
</evidence>
<gene>
    <name evidence="2" type="ORF">A4U43_C04F25320</name>
</gene>
<keyword evidence="1" id="KW-0472">Membrane</keyword>
<dbReference type="Proteomes" id="UP000243459">
    <property type="component" value="Chromosome 4"/>
</dbReference>
<evidence type="ECO:0000313" key="3">
    <source>
        <dbReference type="Proteomes" id="UP000243459"/>
    </source>
</evidence>
<organism evidence="2 3">
    <name type="scientific">Asparagus officinalis</name>
    <name type="common">Garden asparagus</name>
    <dbReference type="NCBI Taxonomy" id="4686"/>
    <lineage>
        <taxon>Eukaryota</taxon>
        <taxon>Viridiplantae</taxon>
        <taxon>Streptophyta</taxon>
        <taxon>Embryophyta</taxon>
        <taxon>Tracheophyta</taxon>
        <taxon>Spermatophyta</taxon>
        <taxon>Magnoliopsida</taxon>
        <taxon>Liliopsida</taxon>
        <taxon>Asparagales</taxon>
        <taxon>Asparagaceae</taxon>
        <taxon>Asparagoideae</taxon>
        <taxon>Asparagus</taxon>
    </lineage>
</organism>
<evidence type="ECO:0000313" key="2">
    <source>
        <dbReference type="EMBL" id="ONK72955.1"/>
    </source>
</evidence>
<keyword evidence="1" id="KW-0812">Transmembrane</keyword>
<reference evidence="3" key="1">
    <citation type="journal article" date="2017" name="Nat. Commun.">
        <title>The asparagus genome sheds light on the origin and evolution of a young Y chromosome.</title>
        <authorList>
            <person name="Harkess A."/>
            <person name="Zhou J."/>
            <person name="Xu C."/>
            <person name="Bowers J.E."/>
            <person name="Van der Hulst R."/>
            <person name="Ayyampalayam S."/>
            <person name="Mercati F."/>
            <person name="Riccardi P."/>
            <person name="McKain M.R."/>
            <person name="Kakrana A."/>
            <person name="Tang H."/>
            <person name="Ray J."/>
            <person name="Groenendijk J."/>
            <person name="Arikit S."/>
            <person name="Mathioni S.M."/>
            <person name="Nakano M."/>
            <person name="Shan H."/>
            <person name="Telgmann-Rauber A."/>
            <person name="Kanno A."/>
            <person name="Yue Z."/>
            <person name="Chen H."/>
            <person name="Li W."/>
            <person name="Chen Y."/>
            <person name="Xu X."/>
            <person name="Zhang Y."/>
            <person name="Luo S."/>
            <person name="Chen H."/>
            <person name="Gao J."/>
            <person name="Mao Z."/>
            <person name="Pires J.C."/>
            <person name="Luo M."/>
            <person name="Kudrna D."/>
            <person name="Wing R.A."/>
            <person name="Meyers B.C."/>
            <person name="Yi K."/>
            <person name="Kong H."/>
            <person name="Lavrijsen P."/>
            <person name="Sunseri F."/>
            <person name="Falavigna A."/>
            <person name="Ye Y."/>
            <person name="Leebens-Mack J.H."/>
            <person name="Chen G."/>
        </authorList>
    </citation>
    <scope>NUCLEOTIDE SEQUENCE [LARGE SCALE GENOMIC DNA]</scope>
    <source>
        <strain evidence="3">cv. DH0086</strain>
    </source>
</reference>
<accession>A0A5P1F3L7</accession>
<dbReference type="EMBL" id="CM007384">
    <property type="protein sequence ID" value="ONK72955.1"/>
    <property type="molecule type" value="Genomic_DNA"/>
</dbReference>
<feature type="transmembrane region" description="Helical" evidence="1">
    <location>
        <begin position="148"/>
        <end position="166"/>
    </location>
</feature>
<dbReference type="Gramene" id="ONK72955">
    <property type="protein sequence ID" value="ONK72955"/>
    <property type="gene ID" value="A4U43_C04F25320"/>
</dbReference>
<keyword evidence="1" id="KW-1133">Transmembrane helix</keyword>
<name>A0A5P1F3L7_ASPOF</name>
<dbReference type="AlphaFoldDB" id="A0A5P1F3L7"/>
<proteinExistence type="predicted"/>
<sequence length="185" mass="20535">MGFPLGYSELLLPKLLLQLVFFLGFIRRLISWAFDFMGLGDLLLDSPDTPWPEPCPPAPARAPVQARLAASSAGEITPCGRVPDWLGPIADSLAASALYEFDAANEVRQATATARSVFAQGSVWTVGLSTTSARAPCAGRRWYRRRCWGTLMIGCGPPLGFPILCIRRRSRIFRRILRIYIILRR</sequence>
<keyword evidence="3" id="KW-1185">Reference proteome</keyword>